<reference evidence="3" key="2">
    <citation type="submission" date="2021-04" db="EMBL/GenBank/DDBJ databases">
        <authorList>
            <person name="Gilroy R."/>
        </authorList>
    </citation>
    <scope>NUCLEOTIDE SEQUENCE</scope>
    <source>
        <strain evidence="3">378</strain>
    </source>
</reference>
<evidence type="ECO:0000313" key="3">
    <source>
        <dbReference type="EMBL" id="MBU3844552.1"/>
    </source>
</evidence>
<reference evidence="3" key="1">
    <citation type="journal article" date="2021" name="PeerJ">
        <title>Extensive microbial diversity within the chicken gut microbiome revealed by metagenomics and culture.</title>
        <authorList>
            <person name="Gilroy R."/>
            <person name="Ravi A."/>
            <person name="Getino M."/>
            <person name="Pursley I."/>
            <person name="Horton D.L."/>
            <person name="Alikhan N.F."/>
            <person name="Baker D."/>
            <person name="Gharbi K."/>
            <person name="Hall N."/>
            <person name="Watson M."/>
            <person name="Adriaenssens E.M."/>
            <person name="Foster-Nyarko E."/>
            <person name="Jarju S."/>
            <person name="Secka A."/>
            <person name="Antonio M."/>
            <person name="Oren A."/>
            <person name="Chaudhuri R.R."/>
            <person name="La Ragione R."/>
            <person name="Hildebrand F."/>
            <person name="Pallen M.J."/>
        </authorList>
    </citation>
    <scope>NUCLEOTIDE SEQUENCE</scope>
    <source>
        <strain evidence="3">378</strain>
    </source>
</reference>
<dbReference type="SUPFAM" id="SSF110710">
    <property type="entry name" value="TTHA0583/YokD-like"/>
    <property type="match status" value="1"/>
</dbReference>
<dbReference type="EC" id="2.3.1.-" evidence="2"/>
<dbReference type="Pfam" id="PF02522">
    <property type="entry name" value="Antibiotic_NAT"/>
    <property type="match status" value="1"/>
</dbReference>
<evidence type="ECO:0000313" key="4">
    <source>
        <dbReference type="Proteomes" id="UP000733611"/>
    </source>
</evidence>
<evidence type="ECO:0000256" key="2">
    <source>
        <dbReference type="RuleBase" id="RU365031"/>
    </source>
</evidence>
<dbReference type="Proteomes" id="UP000733611">
    <property type="component" value="Unassembled WGS sequence"/>
</dbReference>
<dbReference type="GO" id="GO:0046677">
    <property type="term" value="P:response to antibiotic"/>
    <property type="evidence" value="ECO:0007669"/>
    <property type="project" value="UniProtKB-KW"/>
</dbReference>
<keyword evidence="2" id="KW-0046">Antibiotic resistance</keyword>
<dbReference type="InterPro" id="IPR028345">
    <property type="entry name" value="Antibiotic_NAT-like"/>
</dbReference>
<comment type="catalytic activity">
    <reaction evidence="2">
        <text>a 2-deoxystreptamine antibiotic + acetyl-CoA = an N(3)-acetyl-2-deoxystreptamine antibiotic + CoA + H(+)</text>
        <dbReference type="Rhea" id="RHEA:12665"/>
        <dbReference type="ChEBI" id="CHEBI:15378"/>
        <dbReference type="ChEBI" id="CHEBI:57287"/>
        <dbReference type="ChEBI" id="CHEBI:57288"/>
        <dbReference type="ChEBI" id="CHEBI:57921"/>
        <dbReference type="ChEBI" id="CHEBI:77452"/>
        <dbReference type="EC" id="2.3.1.81"/>
    </reaction>
</comment>
<keyword evidence="2" id="KW-0012">Acyltransferase</keyword>
<protein>
    <recommendedName>
        <fullName evidence="1 2">Aminoglycoside N(3)-acetyltransferase</fullName>
        <ecNumber evidence="2">2.3.1.-</ecNumber>
    </recommendedName>
</protein>
<accession>A0A948TGX6</accession>
<dbReference type="EMBL" id="JAHLFE010000136">
    <property type="protein sequence ID" value="MBU3844552.1"/>
    <property type="molecule type" value="Genomic_DNA"/>
</dbReference>
<comment type="similarity">
    <text evidence="2">Belongs to the antibiotic N-acetyltransferase family.</text>
</comment>
<organism evidence="3 4">
    <name type="scientific">Candidatus Anaerobiospirillum pullicola</name>
    <dbReference type="NCBI Taxonomy" id="2838451"/>
    <lineage>
        <taxon>Bacteria</taxon>
        <taxon>Pseudomonadati</taxon>
        <taxon>Pseudomonadota</taxon>
        <taxon>Gammaproteobacteria</taxon>
        <taxon>Aeromonadales</taxon>
        <taxon>Succinivibrionaceae</taxon>
        <taxon>Anaerobiospirillum</taxon>
    </lineage>
</organism>
<dbReference type="InterPro" id="IPR003679">
    <property type="entry name" value="Amioglycoside_AcTrfase"/>
</dbReference>
<dbReference type="AlphaFoldDB" id="A0A948TGX6"/>
<dbReference type="GO" id="GO:0046353">
    <property type="term" value="F:aminoglycoside 3-N-acetyltransferase activity"/>
    <property type="evidence" value="ECO:0007669"/>
    <property type="project" value="UniProtKB-EC"/>
</dbReference>
<gene>
    <name evidence="3" type="ORF">H9847_06765</name>
</gene>
<evidence type="ECO:0000256" key="1">
    <source>
        <dbReference type="ARBA" id="ARBA00012882"/>
    </source>
</evidence>
<proteinExistence type="inferred from homology"/>
<sequence>MKSYSRNELKSALSAVGVTTGSVCLVHTSLWSIGQLDDPDDLPQAWLEVLQEQVGASGALILPAFSYSYCKHKLFDPHKSLGCVSMLANYAILYKMGYRSPDPNFSYVFIPGSEQVAAKIAAYTFSNVSFSMDHSMVGLAFELSDEPLLLSVRTEQEPNPFTCRHYVEQAVQRRTRFMKKFSGQSLLHGEVKNTDSYYFCRIMVTNTEPANDEIIPLNVPLGEGGIYCNSLRGEMDTFREQICADPWYSLKGPVLSDAELEALRAQDQVCPMSDLVPVCEHAIKL</sequence>
<keyword evidence="2" id="KW-0808">Transferase</keyword>
<comment type="caution">
    <text evidence="3">The sequence shown here is derived from an EMBL/GenBank/DDBJ whole genome shotgun (WGS) entry which is preliminary data.</text>
</comment>
<name>A0A948TGX6_9GAMM</name>